<dbReference type="EMBL" id="CM042054">
    <property type="protein sequence ID" value="KAI3707488.1"/>
    <property type="molecule type" value="Genomic_DNA"/>
</dbReference>
<dbReference type="Proteomes" id="UP001055879">
    <property type="component" value="Linkage Group LG08"/>
</dbReference>
<organism evidence="1 2">
    <name type="scientific">Arctium lappa</name>
    <name type="common">Greater burdock</name>
    <name type="synonym">Lappa major</name>
    <dbReference type="NCBI Taxonomy" id="4217"/>
    <lineage>
        <taxon>Eukaryota</taxon>
        <taxon>Viridiplantae</taxon>
        <taxon>Streptophyta</taxon>
        <taxon>Embryophyta</taxon>
        <taxon>Tracheophyta</taxon>
        <taxon>Spermatophyta</taxon>
        <taxon>Magnoliopsida</taxon>
        <taxon>eudicotyledons</taxon>
        <taxon>Gunneridae</taxon>
        <taxon>Pentapetalae</taxon>
        <taxon>asterids</taxon>
        <taxon>campanulids</taxon>
        <taxon>Asterales</taxon>
        <taxon>Asteraceae</taxon>
        <taxon>Carduoideae</taxon>
        <taxon>Cardueae</taxon>
        <taxon>Arctiinae</taxon>
        <taxon>Arctium</taxon>
    </lineage>
</organism>
<reference evidence="1 2" key="2">
    <citation type="journal article" date="2022" name="Mol. Ecol. Resour.">
        <title>The genomes of chicory, endive, great burdock and yacon provide insights into Asteraceae paleo-polyploidization history and plant inulin production.</title>
        <authorList>
            <person name="Fan W."/>
            <person name="Wang S."/>
            <person name="Wang H."/>
            <person name="Wang A."/>
            <person name="Jiang F."/>
            <person name="Liu H."/>
            <person name="Zhao H."/>
            <person name="Xu D."/>
            <person name="Zhang Y."/>
        </authorList>
    </citation>
    <scope>NUCLEOTIDE SEQUENCE [LARGE SCALE GENOMIC DNA]</scope>
    <source>
        <strain evidence="2">cv. Niubang</strain>
    </source>
</reference>
<proteinExistence type="predicted"/>
<sequence length="299" mass="33665">MITTPQESEEETYHVTFGGLEKVVTKKSVDETSRPDATMRSLKVSLLGVHRRTPEQRAESKRIKFENVQASDDQAKKSTQSTKEGMISQDKGKKKVIYEPLVKLLEDKPYDLWDSFQAISGPKKGIVIRSSPPRSPPPPPPVHKSETVLGSKSKEPKRRVRQKRVAIPSNGTMISPQDVIDAGKNIYPAKKTHYAWFILAPSEEQNRKEPLRPLMEPNVEIKFDWNSHPTVSTLMKYIAMKLTLDSGEKVGIYMFGGLLSPEMKLVDVKNEWMAIVGSERETTSIGTSALHFCIQLTYA</sequence>
<evidence type="ECO:0000313" key="2">
    <source>
        <dbReference type="Proteomes" id="UP001055879"/>
    </source>
</evidence>
<name>A0ACB9ACC6_ARCLA</name>
<comment type="caution">
    <text evidence="1">The sequence shown here is derived from an EMBL/GenBank/DDBJ whole genome shotgun (WGS) entry which is preliminary data.</text>
</comment>
<keyword evidence="2" id="KW-1185">Reference proteome</keyword>
<protein>
    <submittedName>
        <fullName evidence="1">Uncharacterized protein</fullName>
    </submittedName>
</protein>
<accession>A0ACB9ACC6</accession>
<gene>
    <name evidence="1" type="ORF">L6452_26059</name>
</gene>
<reference evidence="2" key="1">
    <citation type="journal article" date="2022" name="Mol. Ecol. Resour.">
        <title>The genomes of chicory, endive, great burdock and yacon provide insights into Asteraceae palaeo-polyploidization history and plant inulin production.</title>
        <authorList>
            <person name="Fan W."/>
            <person name="Wang S."/>
            <person name="Wang H."/>
            <person name="Wang A."/>
            <person name="Jiang F."/>
            <person name="Liu H."/>
            <person name="Zhao H."/>
            <person name="Xu D."/>
            <person name="Zhang Y."/>
        </authorList>
    </citation>
    <scope>NUCLEOTIDE SEQUENCE [LARGE SCALE GENOMIC DNA]</scope>
    <source>
        <strain evidence="2">cv. Niubang</strain>
    </source>
</reference>
<evidence type="ECO:0000313" key="1">
    <source>
        <dbReference type="EMBL" id="KAI3707488.1"/>
    </source>
</evidence>